<comment type="cofactor">
    <cofactor evidence="1">
        <name>Mg(2+)</name>
        <dbReference type="ChEBI" id="CHEBI:18420"/>
    </cofactor>
</comment>
<dbReference type="Gene3D" id="3.40.50.300">
    <property type="entry name" value="P-loop containing nucleotide triphosphate hydrolases"/>
    <property type="match status" value="1"/>
</dbReference>
<dbReference type="EMBL" id="JBAMIC010000013">
    <property type="protein sequence ID" value="KAK7097357.1"/>
    <property type="molecule type" value="Genomic_DNA"/>
</dbReference>
<dbReference type="PANTHER" id="PTHR46498">
    <property type="entry name" value="GTP-BINDING PROTEIN 8"/>
    <property type="match status" value="1"/>
</dbReference>
<dbReference type="PROSITE" id="PS51706">
    <property type="entry name" value="G_ENGB"/>
    <property type="match status" value="1"/>
</dbReference>
<proteinExistence type="inferred from homology"/>
<comment type="caution">
    <text evidence="9">The sequence shown here is derived from an EMBL/GenBank/DDBJ whole genome shotgun (WGS) entry which is preliminary data.</text>
</comment>
<evidence type="ECO:0000256" key="1">
    <source>
        <dbReference type="ARBA" id="ARBA00001946"/>
    </source>
</evidence>
<dbReference type="GO" id="GO:0046872">
    <property type="term" value="F:metal ion binding"/>
    <property type="evidence" value="ECO:0007669"/>
    <property type="project" value="UniProtKB-KW"/>
</dbReference>
<gene>
    <name evidence="9" type="ORF">V1264_004348</name>
</gene>
<comment type="similarity">
    <text evidence="2">Belongs to the TRAFAC class TrmE-Era-EngA-EngB-Septin-like GTPase superfamily. EngB GTPase family.</text>
</comment>
<protein>
    <recommendedName>
        <fullName evidence="3">GTP-binding protein 8</fullName>
    </recommendedName>
</protein>
<evidence type="ECO:0000256" key="3">
    <source>
        <dbReference type="ARBA" id="ARBA00015370"/>
    </source>
</evidence>
<keyword evidence="10" id="KW-1185">Reference proteome</keyword>
<dbReference type="NCBIfam" id="TIGR03598">
    <property type="entry name" value="GTPase_YsxC"/>
    <property type="match status" value="1"/>
</dbReference>
<evidence type="ECO:0000256" key="2">
    <source>
        <dbReference type="ARBA" id="ARBA00009638"/>
    </source>
</evidence>
<evidence type="ECO:0000256" key="4">
    <source>
        <dbReference type="ARBA" id="ARBA00022723"/>
    </source>
</evidence>
<dbReference type="SUPFAM" id="SSF52540">
    <property type="entry name" value="P-loop containing nucleoside triphosphate hydrolases"/>
    <property type="match status" value="1"/>
</dbReference>
<dbReference type="InterPro" id="IPR006073">
    <property type="entry name" value="GTP-bd"/>
</dbReference>
<evidence type="ECO:0000256" key="5">
    <source>
        <dbReference type="ARBA" id="ARBA00022741"/>
    </source>
</evidence>
<evidence type="ECO:0000256" key="7">
    <source>
        <dbReference type="ARBA" id="ARBA00023134"/>
    </source>
</evidence>
<dbReference type="Pfam" id="PF01926">
    <property type="entry name" value="MMR_HSR1"/>
    <property type="match status" value="1"/>
</dbReference>
<sequence length="261" mass="28765">MSISFRGIKTDHCSKSFVNPLLELQRFVSVPILSEQQDVFNPTEDEVMKGVSFFSGLRGSSKHSARFIGSYSDGGELPESDLPEVCFLGRSNVGKSSLISCLLFAHPQVRVSVSSKPGHTKKLNLYRVGSHFTLVDMPGYGHGMPPSFQHSVETYLSTRRRLCRTFLLVDGDTGLTGTDLTALDMLKEFGISYVIVLTKIDKAGRHKLLTNLMKILEVSRHKAGHTCFSQPFLVSSKNGDGVMLLQTFIAYLTGCVQIKGL</sequence>
<keyword evidence="5" id="KW-0547">Nucleotide-binding</keyword>
<dbReference type="CDD" id="cd01876">
    <property type="entry name" value="YihA_EngB"/>
    <property type="match status" value="1"/>
</dbReference>
<reference evidence="9 10" key="1">
    <citation type="submission" date="2024-02" db="EMBL/GenBank/DDBJ databases">
        <title>Chromosome-scale genome assembly of the rough periwinkle Littorina saxatilis.</title>
        <authorList>
            <person name="De Jode A."/>
            <person name="Faria R."/>
            <person name="Formenti G."/>
            <person name="Sims Y."/>
            <person name="Smith T.P."/>
            <person name="Tracey A."/>
            <person name="Wood J.M.D."/>
            <person name="Zagrodzka Z.B."/>
            <person name="Johannesson K."/>
            <person name="Butlin R.K."/>
            <person name="Leder E.H."/>
        </authorList>
    </citation>
    <scope>NUCLEOTIDE SEQUENCE [LARGE SCALE GENOMIC DNA]</scope>
    <source>
        <strain evidence="9">Snail1</strain>
        <tissue evidence="9">Muscle</tissue>
    </source>
</reference>
<dbReference type="InterPro" id="IPR052279">
    <property type="entry name" value="EngB_GTPase"/>
</dbReference>
<keyword evidence="6" id="KW-0460">Magnesium</keyword>
<dbReference type="PANTHER" id="PTHR46498:SF1">
    <property type="entry name" value="GTP-BINDING PROTEIN 8"/>
    <property type="match status" value="1"/>
</dbReference>
<dbReference type="InterPro" id="IPR019987">
    <property type="entry name" value="GTP-bd_ribosome_bio_YsxC"/>
</dbReference>
<evidence type="ECO:0000313" key="9">
    <source>
        <dbReference type="EMBL" id="KAK7097357.1"/>
    </source>
</evidence>
<keyword evidence="4" id="KW-0479">Metal-binding</keyword>
<dbReference type="Proteomes" id="UP001374579">
    <property type="component" value="Unassembled WGS sequence"/>
</dbReference>
<name>A0AAN9B1W2_9CAEN</name>
<dbReference type="InterPro" id="IPR030393">
    <property type="entry name" value="G_ENGB_dom"/>
</dbReference>
<evidence type="ECO:0000256" key="6">
    <source>
        <dbReference type="ARBA" id="ARBA00022842"/>
    </source>
</evidence>
<dbReference type="GO" id="GO:0005739">
    <property type="term" value="C:mitochondrion"/>
    <property type="evidence" value="ECO:0007669"/>
    <property type="project" value="TreeGrafter"/>
</dbReference>
<evidence type="ECO:0000259" key="8">
    <source>
        <dbReference type="PROSITE" id="PS51706"/>
    </source>
</evidence>
<evidence type="ECO:0000313" key="10">
    <source>
        <dbReference type="Proteomes" id="UP001374579"/>
    </source>
</evidence>
<dbReference type="InterPro" id="IPR027417">
    <property type="entry name" value="P-loop_NTPase"/>
</dbReference>
<accession>A0AAN9B1W2</accession>
<feature type="domain" description="EngB-type G" evidence="8">
    <location>
        <begin position="81"/>
        <end position="255"/>
    </location>
</feature>
<dbReference type="GO" id="GO:0005525">
    <property type="term" value="F:GTP binding"/>
    <property type="evidence" value="ECO:0007669"/>
    <property type="project" value="UniProtKB-KW"/>
</dbReference>
<keyword evidence="7" id="KW-0342">GTP-binding</keyword>
<organism evidence="9 10">
    <name type="scientific">Littorina saxatilis</name>
    <dbReference type="NCBI Taxonomy" id="31220"/>
    <lineage>
        <taxon>Eukaryota</taxon>
        <taxon>Metazoa</taxon>
        <taxon>Spiralia</taxon>
        <taxon>Lophotrochozoa</taxon>
        <taxon>Mollusca</taxon>
        <taxon>Gastropoda</taxon>
        <taxon>Caenogastropoda</taxon>
        <taxon>Littorinimorpha</taxon>
        <taxon>Littorinoidea</taxon>
        <taxon>Littorinidae</taxon>
        <taxon>Littorina</taxon>
    </lineage>
</organism>
<dbReference type="AlphaFoldDB" id="A0AAN9B1W2"/>